<evidence type="ECO:0000256" key="3">
    <source>
        <dbReference type="ARBA" id="ARBA00023315"/>
    </source>
</evidence>
<evidence type="ECO:0000313" key="5">
    <source>
        <dbReference type="EMBL" id="KAH9844410.1"/>
    </source>
</evidence>
<dbReference type="InterPro" id="IPR000182">
    <property type="entry name" value="GNAT_dom"/>
</dbReference>
<dbReference type="EMBL" id="RIBY02000335">
    <property type="protein sequence ID" value="KAH9844410.1"/>
    <property type="molecule type" value="Genomic_DNA"/>
</dbReference>
<dbReference type="Proteomes" id="UP001138500">
    <property type="component" value="Unassembled WGS sequence"/>
</dbReference>
<evidence type="ECO:0000259" key="4">
    <source>
        <dbReference type="Pfam" id="PF13302"/>
    </source>
</evidence>
<organism evidence="5 6">
    <name type="scientific">Teratosphaeria destructans</name>
    <dbReference type="NCBI Taxonomy" id="418781"/>
    <lineage>
        <taxon>Eukaryota</taxon>
        <taxon>Fungi</taxon>
        <taxon>Dikarya</taxon>
        <taxon>Ascomycota</taxon>
        <taxon>Pezizomycotina</taxon>
        <taxon>Dothideomycetes</taxon>
        <taxon>Dothideomycetidae</taxon>
        <taxon>Mycosphaerellales</taxon>
        <taxon>Teratosphaeriaceae</taxon>
        <taxon>Teratosphaeria</taxon>
    </lineage>
</organism>
<dbReference type="OrthoDB" id="5043642at2759"/>
<evidence type="ECO:0000256" key="2">
    <source>
        <dbReference type="ARBA" id="ARBA00022679"/>
    </source>
</evidence>
<dbReference type="AlphaFoldDB" id="A0A9W7SZ16"/>
<keyword evidence="3" id="KW-0012">Acyltransferase</keyword>
<dbReference type="GO" id="GO:0008080">
    <property type="term" value="F:N-acetyltransferase activity"/>
    <property type="evidence" value="ECO:0007669"/>
    <property type="project" value="InterPro"/>
</dbReference>
<accession>A0A9W7SZ16</accession>
<reference evidence="5 6" key="2">
    <citation type="journal article" date="2021" name="Curr. Genet.">
        <title>Genetic response to nitrogen starvation in the aggressive Eucalyptus foliar pathogen Teratosphaeria destructans.</title>
        <authorList>
            <person name="Havenga M."/>
            <person name="Wingfield B.D."/>
            <person name="Wingfield M.J."/>
            <person name="Dreyer L.L."/>
            <person name="Roets F."/>
            <person name="Aylward J."/>
        </authorList>
    </citation>
    <scope>NUCLEOTIDE SEQUENCE [LARGE SCALE GENOMIC DNA]</scope>
    <source>
        <strain evidence="5">CMW44962</strain>
    </source>
</reference>
<comment type="similarity">
    <text evidence="1">Belongs to the acetyltransferase family. GNAT subfamily.</text>
</comment>
<reference evidence="5 6" key="1">
    <citation type="journal article" date="2018" name="IMA Fungus">
        <title>IMA Genome-F 10: Nine draft genome sequences of Claviceps purpurea s.lat., including C. arundinis, C. humidiphila, and C. cf. spartinae, pseudomolecules for the pitch canker pathogen Fusarium circinatum, draft genome of Davidsoniella eucalypti, Grosmannia galeiformis, Quambalaria eucalypti, and Teratosphaeria destructans.</title>
        <authorList>
            <person name="Wingfield B.D."/>
            <person name="Liu M."/>
            <person name="Nguyen H.D."/>
            <person name="Lane F.A."/>
            <person name="Morgan S.W."/>
            <person name="De Vos L."/>
            <person name="Wilken P.M."/>
            <person name="Duong T.A."/>
            <person name="Aylward J."/>
            <person name="Coetzee M.P."/>
            <person name="Dadej K."/>
            <person name="De Beer Z.W."/>
            <person name="Findlay W."/>
            <person name="Havenga M."/>
            <person name="Kolarik M."/>
            <person name="Menzies J.G."/>
            <person name="Naidoo K."/>
            <person name="Pochopski O."/>
            <person name="Shoukouhi P."/>
            <person name="Santana Q.C."/>
            <person name="Seifert K.A."/>
            <person name="Soal N."/>
            <person name="Steenkamp E.T."/>
            <person name="Tatham C.T."/>
            <person name="van der Nest M.A."/>
            <person name="Wingfield M.J."/>
        </authorList>
    </citation>
    <scope>NUCLEOTIDE SEQUENCE [LARGE SCALE GENOMIC DNA]</scope>
    <source>
        <strain evidence="5">CMW44962</strain>
    </source>
</reference>
<dbReference type="Pfam" id="PF13302">
    <property type="entry name" value="Acetyltransf_3"/>
    <property type="match status" value="1"/>
</dbReference>
<dbReference type="InterPro" id="IPR016181">
    <property type="entry name" value="Acyl_CoA_acyltransferase"/>
</dbReference>
<dbReference type="SUPFAM" id="SSF55729">
    <property type="entry name" value="Acyl-CoA N-acyltransferases (Nat)"/>
    <property type="match status" value="1"/>
</dbReference>
<protein>
    <submittedName>
        <fullName evidence="5">METHIONYL-TRNA SYNTHETASE, mitochondrial</fullName>
    </submittedName>
</protein>
<proteinExistence type="inferred from homology"/>
<keyword evidence="6" id="KW-1185">Reference proteome</keyword>
<dbReference type="PANTHER" id="PTHR13256">
    <property type="entry name" value="N-ACETYLTRANSFERASE 9"/>
    <property type="match status" value="1"/>
</dbReference>
<dbReference type="PANTHER" id="PTHR13256:SF16">
    <property type="entry name" value="ALPHA_BETA-TUBULIN-N-ACETYLTRANSFERASE 9"/>
    <property type="match status" value="1"/>
</dbReference>
<sequence>MKLNTHHALTTPKILLVSYTPHHVPTYHTWMQSPSLLSATASEPLTLAQEYSMQESWRQDKDKLTFIICLPLQNTERSVRAGIDDAPERMVGDVNLFLYPAEEDEGIEGSVVGELELMIALPELRRMGYGRAALVVFMEYIWTHWGKISAEYHGHDRDHCTTPRGSGETSAMEGLQYLRVKIQESNVGSIKLFEGLGFAMMGSGANYFGEVELRMDAQKLAHLDRQNMRLLDYEECKSDSNAQ</sequence>
<evidence type="ECO:0000256" key="1">
    <source>
        <dbReference type="ARBA" id="ARBA00009342"/>
    </source>
</evidence>
<evidence type="ECO:0000313" key="6">
    <source>
        <dbReference type="Proteomes" id="UP001138500"/>
    </source>
</evidence>
<comment type="caution">
    <text evidence="5">The sequence shown here is derived from an EMBL/GenBank/DDBJ whole genome shotgun (WGS) entry which is preliminary data.</text>
</comment>
<keyword evidence="2" id="KW-0808">Transferase</keyword>
<dbReference type="InterPro" id="IPR039135">
    <property type="entry name" value="NAT9-like"/>
</dbReference>
<feature type="domain" description="N-acetyltransferase" evidence="4">
    <location>
        <begin position="14"/>
        <end position="198"/>
    </location>
</feature>
<name>A0A9W7SZ16_9PEZI</name>
<gene>
    <name evidence="5" type="ORF">Tdes44962_MAKER01443</name>
</gene>
<dbReference type="Gene3D" id="3.40.630.30">
    <property type="match status" value="1"/>
</dbReference>